<dbReference type="InterPro" id="IPR018970">
    <property type="entry name" value="Xul5P/Fru6P_PKetolase_N"/>
</dbReference>
<name>A0A7X6N3B2_9LACO</name>
<accession>A0A7X6N3B2</accession>
<dbReference type="EMBL" id="JAAXPN010000002">
    <property type="protein sequence ID" value="NKZ23849.1"/>
    <property type="molecule type" value="Genomic_DNA"/>
</dbReference>
<comment type="cofactor">
    <cofactor evidence="1">
        <name>thiamine diphosphate</name>
        <dbReference type="ChEBI" id="CHEBI:58937"/>
    </cofactor>
</comment>
<dbReference type="PROSITE" id="PS60003">
    <property type="entry name" value="PHOSPHOKETOLASE_2"/>
    <property type="match status" value="1"/>
</dbReference>
<evidence type="ECO:0000256" key="4">
    <source>
        <dbReference type="ARBA" id="ARBA00023239"/>
    </source>
</evidence>
<dbReference type="NCBIfam" id="NF003618">
    <property type="entry name" value="PRK05261.1-3"/>
    <property type="match status" value="1"/>
</dbReference>
<feature type="domain" description="Xylulose 5-phosphate/Fructose 6-phosphate phosphoketolase N-terminal" evidence="6">
    <location>
        <begin position="9"/>
        <end position="380"/>
    </location>
</feature>
<keyword evidence="4" id="KW-0456">Lyase</keyword>
<dbReference type="PANTHER" id="PTHR31273:SF1">
    <property type="entry name" value="PHOSPHOKETOLASE-RELATED"/>
    <property type="match status" value="1"/>
</dbReference>
<keyword evidence="8" id="KW-1185">Reference proteome</keyword>
<dbReference type="InterPro" id="IPR029061">
    <property type="entry name" value="THDP-binding"/>
</dbReference>
<evidence type="ECO:0000256" key="1">
    <source>
        <dbReference type="ARBA" id="ARBA00001964"/>
    </source>
</evidence>
<evidence type="ECO:0000256" key="3">
    <source>
        <dbReference type="ARBA" id="ARBA00023052"/>
    </source>
</evidence>
<feature type="domain" description="Xylulose 5-phosphate/Fructose 6-phosphate phosphoketolase C-terminal" evidence="5">
    <location>
        <begin position="608"/>
        <end position="809"/>
    </location>
</feature>
<dbReference type="InterPro" id="IPR019789">
    <property type="entry name" value="Xul5P/Fru6P_PKetolase_ThDP_BS"/>
</dbReference>
<dbReference type="RefSeq" id="WP_168721649.1">
    <property type="nucleotide sequence ID" value="NZ_JAAXPN010000002.1"/>
</dbReference>
<dbReference type="Proteomes" id="UP000549765">
    <property type="component" value="Unassembled WGS sequence"/>
</dbReference>
<dbReference type="Gene3D" id="3.40.50.920">
    <property type="match status" value="1"/>
</dbReference>
<dbReference type="AlphaFoldDB" id="A0A7X6N3B2"/>
<protein>
    <submittedName>
        <fullName evidence="7">Phosphoketolase family protein</fullName>
    </submittedName>
</protein>
<dbReference type="InterPro" id="IPR005593">
    <property type="entry name" value="Xul5P/Fru6P_PKetolase"/>
</dbReference>
<dbReference type="InterPro" id="IPR019790">
    <property type="entry name" value="Xul5P/Fru6P_PKetolase_CS"/>
</dbReference>
<evidence type="ECO:0000259" key="5">
    <source>
        <dbReference type="Pfam" id="PF09363"/>
    </source>
</evidence>
<dbReference type="Pfam" id="PF09363">
    <property type="entry name" value="XFP_C"/>
    <property type="match status" value="1"/>
</dbReference>
<dbReference type="Pfam" id="PF03894">
    <property type="entry name" value="XFP"/>
    <property type="match status" value="1"/>
</dbReference>
<dbReference type="PROSITE" id="PS60002">
    <property type="entry name" value="PHOSPHOKETOLASE_1"/>
    <property type="match status" value="1"/>
</dbReference>
<dbReference type="InterPro" id="IPR018969">
    <property type="entry name" value="Xul5P/Fru6P_PKetolase_C"/>
</dbReference>
<comment type="similarity">
    <text evidence="2">Belongs to the XFP family.</text>
</comment>
<evidence type="ECO:0000313" key="7">
    <source>
        <dbReference type="EMBL" id="NKZ23849.1"/>
    </source>
</evidence>
<evidence type="ECO:0000313" key="8">
    <source>
        <dbReference type="Proteomes" id="UP000549765"/>
    </source>
</evidence>
<dbReference type="Gene3D" id="3.40.50.970">
    <property type="match status" value="2"/>
</dbReference>
<dbReference type="PIRSF" id="PIRSF017245">
    <property type="entry name" value="Phosphoketolase"/>
    <property type="match status" value="1"/>
</dbReference>
<proteinExistence type="inferred from homology"/>
<dbReference type="NCBIfam" id="NF003619">
    <property type="entry name" value="PRK05261.1-4"/>
    <property type="match status" value="1"/>
</dbReference>
<dbReference type="GO" id="GO:0016832">
    <property type="term" value="F:aldehyde-lyase activity"/>
    <property type="evidence" value="ECO:0007669"/>
    <property type="project" value="InterPro"/>
</dbReference>
<evidence type="ECO:0000259" key="6">
    <source>
        <dbReference type="Pfam" id="PF09364"/>
    </source>
</evidence>
<dbReference type="PANTHER" id="PTHR31273">
    <property type="entry name" value="PHOSPHOKETOLASE-RELATED"/>
    <property type="match status" value="1"/>
</dbReference>
<reference evidence="7 8" key="1">
    <citation type="submission" date="2020-04" db="EMBL/GenBank/DDBJ databases">
        <title>MicrobeNet Type strains.</title>
        <authorList>
            <person name="Nicholson A.C."/>
        </authorList>
    </citation>
    <scope>NUCLEOTIDE SEQUENCE [LARGE SCALE GENOMIC DNA]</scope>
    <source>
        <strain evidence="7 8">CCUG 61472</strain>
    </source>
</reference>
<dbReference type="InterPro" id="IPR009014">
    <property type="entry name" value="Transketo_C/PFOR_II"/>
</dbReference>
<dbReference type="SUPFAM" id="SSF52518">
    <property type="entry name" value="Thiamin diphosphate-binding fold (THDP-binding)"/>
    <property type="match status" value="2"/>
</dbReference>
<evidence type="ECO:0000256" key="2">
    <source>
        <dbReference type="ARBA" id="ARBA00005623"/>
    </source>
</evidence>
<dbReference type="GO" id="GO:0005975">
    <property type="term" value="P:carbohydrate metabolic process"/>
    <property type="evidence" value="ECO:0007669"/>
    <property type="project" value="InterPro"/>
</dbReference>
<dbReference type="Pfam" id="PF09364">
    <property type="entry name" value="XFP_N"/>
    <property type="match status" value="1"/>
</dbReference>
<comment type="caution">
    <text evidence="7">The sequence shown here is derived from an EMBL/GenBank/DDBJ whole genome shotgun (WGS) entry which is preliminary data.</text>
</comment>
<keyword evidence="3" id="KW-0786">Thiamine pyrophosphate</keyword>
<sequence>MAVDYDSLEYLEQVDAWWRATTYISAGVIFLKNNALFSVTNTPLTQADVKAKPIGHWGTVSGQTFLYAHASRLINKYDLNMFYVEGPGHAGQVMFSNSWIDGSYTEDYPEITRDLAGLNKLYKSFSFPGGVGSHATAQTPGSLHEGGELGYSLSHGVGAILDNPDQIGFVVVGDGESETGPLMAAWQSNKFINPKTDGAVLPILDLNGFKISNPTILSRYSDEQLTKYFEGFGWSPRFIENDDIHDYMAYHKLAAKVFDEAIEDIKTIQKDARENGRYQDGEVPFWPVIVARLPKGWGGPTHNEKGLPVEDSFRSHQVPLEFSSKDKNFNEDLDAFVAWMDSYRPTELFNEDGTPKQFLIDLAPKGDKRMSMNPIANGGVARGQEPKQLDLPNFRDYANEITEETRGTELADGNRNMDMFVLSTYLKDVTLKNMKDFRFFGPDETMSNRLWDLFSVTDRQWMEEVREGNDEAVAASGRIIDSQLSEHQAEGWLEAYTLTGRRGFFASYESFLRVVDSMITQIFKWYRQADEIKWRNKYPSLNLIATSTAFQQDHNGYTHQDPGLLTHLAEKKTKYIREFLPADGNTLLAVADKSLRLNQTINLIVASKQPRQQWFTIDEATELVEKGLKVIDWASTVSEDETPDIVFASAGTEPTIEALGAVWLLNQKLPELKIRYVNVVDFLRLKKQDPRAISDDEFDAIFTTDKPVVFAFHGYEDLVKDVFFDRHNHNLDVHGYREEGDITTTYDMRVYSQIDRFNQVKDALTKLEGVVAADKIAEITAEMDAILARHFEVTRNEGIDIPEFTDWKWSALKK</sequence>
<gene>
    <name evidence="7" type="ORF">HF964_03370</name>
</gene>
<organism evidence="7 8">
    <name type="scientific">Periweissella fabalis</name>
    <dbReference type="NCBI Taxonomy" id="1070421"/>
    <lineage>
        <taxon>Bacteria</taxon>
        <taxon>Bacillati</taxon>
        <taxon>Bacillota</taxon>
        <taxon>Bacilli</taxon>
        <taxon>Lactobacillales</taxon>
        <taxon>Lactobacillaceae</taxon>
        <taxon>Periweissella</taxon>
    </lineage>
</organism>